<dbReference type="RefSeq" id="WP_255923116.1">
    <property type="nucleotide sequence ID" value="NZ_JANFNG010000029.1"/>
</dbReference>
<keyword evidence="2" id="KW-1185">Reference proteome</keyword>
<proteinExistence type="predicted"/>
<accession>A0ABT1Q2B5</accession>
<protein>
    <submittedName>
        <fullName evidence="1">Uncharacterized protein</fullName>
    </submittedName>
</protein>
<sequence length="70" mass="7713">MTESLPEDEAEPAVADVLDLVLNLDEPVQVALRRQVPRLRVQSRCTCWCGTAYFELDIDEVGPAPTGLSI</sequence>
<reference evidence="1" key="1">
    <citation type="submission" date="2022-06" db="EMBL/GenBank/DDBJ databases">
        <title>Draft genome sequence of Streptomyces sp. RB6PN25 isolated from peat swamp forest in Thailand.</title>
        <authorList>
            <person name="Duangmal K."/>
            <person name="Klaysubun C."/>
        </authorList>
    </citation>
    <scope>NUCLEOTIDE SEQUENCE</scope>
    <source>
        <strain evidence="1">RB6PN25</strain>
    </source>
</reference>
<gene>
    <name evidence="1" type="ORF">NGB36_26765</name>
</gene>
<dbReference type="EMBL" id="JANFNG010000029">
    <property type="protein sequence ID" value="MCQ4084078.1"/>
    <property type="molecule type" value="Genomic_DNA"/>
</dbReference>
<dbReference type="Proteomes" id="UP001057702">
    <property type="component" value="Unassembled WGS sequence"/>
</dbReference>
<organism evidence="1 2">
    <name type="scientific">Streptomyces humicola</name>
    <dbReference type="NCBI Taxonomy" id="2953240"/>
    <lineage>
        <taxon>Bacteria</taxon>
        <taxon>Bacillati</taxon>
        <taxon>Actinomycetota</taxon>
        <taxon>Actinomycetes</taxon>
        <taxon>Kitasatosporales</taxon>
        <taxon>Streptomycetaceae</taxon>
        <taxon>Streptomyces</taxon>
    </lineage>
</organism>
<evidence type="ECO:0000313" key="2">
    <source>
        <dbReference type="Proteomes" id="UP001057702"/>
    </source>
</evidence>
<name>A0ABT1Q2B5_9ACTN</name>
<comment type="caution">
    <text evidence="1">The sequence shown here is derived from an EMBL/GenBank/DDBJ whole genome shotgun (WGS) entry which is preliminary data.</text>
</comment>
<evidence type="ECO:0000313" key="1">
    <source>
        <dbReference type="EMBL" id="MCQ4084078.1"/>
    </source>
</evidence>